<evidence type="ECO:0000256" key="4">
    <source>
        <dbReference type="ARBA" id="ARBA00022833"/>
    </source>
</evidence>
<comment type="cofactor">
    <cofactor evidence="7">
        <name>Zn(2+)</name>
        <dbReference type="ChEBI" id="CHEBI:29105"/>
    </cofactor>
    <text evidence="7">Binds 1 zinc ion per subunit.</text>
</comment>
<dbReference type="NCBIfam" id="NF004314">
    <property type="entry name" value="PRK05710.1-3"/>
    <property type="match status" value="1"/>
</dbReference>
<dbReference type="NCBIfam" id="TIGR03838">
    <property type="entry name" value="queuosine_YadB"/>
    <property type="match status" value="1"/>
</dbReference>
<keyword evidence="2 7" id="KW-0479">Metal-binding</keyword>
<evidence type="ECO:0000313" key="11">
    <source>
        <dbReference type="EMBL" id="URI11394.1"/>
    </source>
</evidence>
<dbReference type="EC" id="6.1.1.-" evidence="7"/>
<evidence type="ECO:0000256" key="8">
    <source>
        <dbReference type="RuleBase" id="RU363037"/>
    </source>
</evidence>
<dbReference type="NCBIfam" id="NF004315">
    <property type="entry name" value="PRK05710.1-4"/>
    <property type="match status" value="1"/>
</dbReference>
<feature type="binding site" evidence="7">
    <location>
        <position position="143"/>
    </location>
    <ligand>
        <name>Zn(2+)</name>
        <dbReference type="ChEBI" id="CHEBI:29105"/>
    </ligand>
</feature>
<keyword evidence="8" id="KW-0648">Protein biosynthesis</keyword>
<feature type="binding site" evidence="7">
    <location>
        <position position="117"/>
    </location>
    <ligand>
        <name>Zn(2+)</name>
        <dbReference type="ChEBI" id="CHEBI:29105"/>
    </ligand>
</feature>
<evidence type="ECO:0000256" key="2">
    <source>
        <dbReference type="ARBA" id="ARBA00022723"/>
    </source>
</evidence>
<feature type="binding site" evidence="7">
    <location>
        <begin position="25"/>
        <end position="29"/>
    </location>
    <ligand>
        <name>L-glutamate</name>
        <dbReference type="ChEBI" id="CHEBI:29985"/>
    </ligand>
</feature>
<feature type="binding site" evidence="7">
    <location>
        <position position="204"/>
    </location>
    <ligand>
        <name>L-glutamate</name>
        <dbReference type="ChEBI" id="CHEBI:29985"/>
    </ligand>
</feature>
<dbReference type="HAMAP" id="MF_01428">
    <property type="entry name" value="Glu_Q_tRNA_synth"/>
    <property type="match status" value="1"/>
</dbReference>
<accession>A0ABY4SFX0</accession>
<protein>
    <recommendedName>
        <fullName evidence="7">Glutamyl-Q tRNA(Asp) synthetase</fullName>
        <shortName evidence="7">Glu-Q-RSs</shortName>
        <ecNumber evidence="7">6.1.1.-</ecNumber>
    </recommendedName>
</protein>
<evidence type="ECO:0000256" key="3">
    <source>
        <dbReference type="ARBA" id="ARBA00022741"/>
    </source>
</evidence>
<dbReference type="Gene3D" id="3.40.50.620">
    <property type="entry name" value="HUPs"/>
    <property type="match status" value="1"/>
</dbReference>
<dbReference type="InterPro" id="IPR000924">
    <property type="entry name" value="Glu/Gln-tRNA-synth"/>
</dbReference>
<dbReference type="PANTHER" id="PTHR43311">
    <property type="entry name" value="GLUTAMATE--TRNA LIGASE"/>
    <property type="match status" value="1"/>
</dbReference>
<feature type="domain" description="Glutamyl/glutaminyl-tRNA synthetase class Ib catalytic" evidence="10">
    <location>
        <begin position="23"/>
        <end position="269"/>
    </location>
</feature>
<feature type="binding site" evidence="7">
    <location>
        <position position="147"/>
    </location>
    <ligand>
        <name>Zn(2+)</name>
        <dbReference type="ChEBI" id="CHEBI:29105"/>
    </ligand>
</feature>
<feature type="short sequence motif" description="'HIGH' region" evidence="7">
    <location>
        <begin position="28"/>
        <end position="38"/>
    </location>
</feature>
<feature type="binding site" evidence="7">
    <location>
        <position position="263"/>
    </location>
    <ligand>
        <name>ATP</name>
        <dbReference type="ChEBI" id="CHEBI:30616"/>
    </ligand>
</feature>
<evidence type="ECO:0000256" key="6">
    <source>
        <dbReference type="ARBA" id="ARBA00023146"/>
    </source>
</evidence>
<feature type="binding site" evidence="7">
    <location>
        <position position="222"/>
    </location>
    <ligand>
        <name>L-glutamate</name>
        <dbReference type="ChEBI" id="CHEBI:29985"/>
    </ligand>
</feature>
<evidence type="ECO:0000256" key="5">
    <source>
        <dbReference type="ARBA" id="ARBA00022840"/>
    </source>
</evidence>
<dbReference type="PRINTS" id="PR00987">
    <property type="entry name" value="TRNASYNTHGLU"/>
</dbReference>
<comment type="similarity">
    <text evidence="7">Belongs to the class-I aminoacyl-tRNA synthetase family. GluQ subfamily.</text>
</comment>
<dbReference type="InterPro" id="IPR020058">
    <property type="entry name" value="Glu/Gln-tRNA-synth_Ib_cat-dom"/>
</dbReference>
<dbReference type="EMBL" id="CP097636">
    <property type="protein sequence ID" value="URI11394.1"/>
    <property type="molecule type" value="Genomic_DNA"/>
</dbReference>
<keyword evidence="5 7" id="KW-0067">ATP-binding</keyword>
<evidence type="ECO:0000256" key="9">
    <source>
        <dbReference type="SAM" id="MobiDB-lite"/>
    </source>
</evidence>
<feature type="region of interest" description="Disordered" evidence="9">
    <location>
        <begin position="1"/>
        <end position="24"/>
    </location>
</feature>
<feature type="binding site" evidence="7">
    <location>
        <position position="61"/>
    </location>
    <ligand>
        <name>L-glutamate</name>
        <dbReference type="ChEBI" id="CHEBI:29985"/>
    </ligand>
</feature>
<dbReference type="SUPFAM" id="SSF52374">
    <property type="entry name" value="Nucleotidylyl transferase"/>
    <property type="match status" value="1"/>
</dbReference>
<keyword evidence="1 7" id="KW-0436">Ligase</keyword>
<evidence type="ECO:0000259" key="10">
    <source>
        <dbReference type="Pfam" id="PF00749"/>
    </source>
</evidence>
<keyword evidence="3 7" id="KW-0547">Nucleotide-binding</keyword>
<keyword evidence="6 7" id="KW-0030">Aminoacyl-tRNA synthetase</keyword>
<dbReference type="PANTHER" id="PTHR43311:SF1">
    <property type="entry name" value="GLUTAMYL-Q TRNA(ASP) SYNTHETASE"/>
    <property type="match status" value="1"/>
</dbReference>
<feature type="binding site" evidence="7">
    <location>
        <position position="119"/>
    </location>
    <ligand>
        <name>Zn(2+)</name>
        <dbReference type="ChEBI" id="CHEBI:29105"/>
    </ligand>
</feature>
<dbReference type="NCBIfam" id="NF004313">
    <property type="entry name" value="PRK05710.1-2"/>
    <property type="match status" value="1"/>
</dbReference>
<proteinExistence type="inferred from homology"/>
<evidence type="ECO:0000313" key="12">
    <source>
        <dbReference type="Proteomes" id="UP001056201"/>
    </source>
</evidence>
<reference evidence="11" key="1">
    <citation type="submission" date="2022-05" db="EMBL/GenBank/DDBJ databases">
        <title>An RpoN-dependent PEP-CTERM gene is involved in floc formation of an Aquincola tertiaricarbonis strain.</title>
        <authorList>
            <person name="Qiu D."/>
            <person name="Xia M."/>
        </authorList>
    </citation>
    <scope>NUCLEOTIDE SEQUENCE</scope>
    <source>
        <strain evidence="11">RN12</strain>
    </source>
</reference>
<gene>
    <name evidence="11" type="primary">gluQRS</name>
    <name evidence="7" type="synonym">gluQ</name>
    <name evidence="11" type="ORF">MW290_20840</name>
</gene>
<dbReference type="InterPro" id="IPR049940">
    <property type="entry name" value="GluQ/Sye"/>
</dbReference>
<keyword evidence="12" id="KW-1185">Reference proteome</keyword>
<keyword evidence="4 7" id="KW-0862">Zinc</keyword>
<dbReference type="InterPro" id="IPR022380">
    <property type="entry name" value="Glu-Q_tRNA(Asp)_Synthase"/>
</dbReference>
<evidence type="ECO:0000256" key="7">
    <source>
        <dbReference type="HAMAP-Rule" id="MF_01428"/>
    </source>
</evidence>
<dbReference type="GO" id="GO:0016874">
    <property type="term" value="F:ligase activity"/>
    <property type="evidence" value="ECO:0007669"/>
    <property type="project" value="UniProtKB-KW"/>
</dbReference>
<name>A0ABY4SFX0_AQUTE</name>
<organism evidence="11 12">
    <name type="scientific">Aquincola tertiaricarbonis</name>
    <dbReference type="NCBI Taxonomy" id="391953"/>
    <lineage>
        <taxon>Bacteria</taxon>
        <taxon>Pseudomonadati</taxon>
        <taxon>Pseudomonadota</taxon>
        <taxon>Betaproteobacteria</taxon>
        <taxon>Burkholderiales</taxon>
        <taxon>Sphaerotilaceae</taxon>
        <taxon>Aquincola</taxon>
    </lineage>
</organism>
<dbReference type="RefSeq" id="WP_250199589.1">
    <property type="nucleotide sequence ID" value="NZ_CP097636.1"/>
</dbReference>
<dbReference type="Pfam" id="PF00749">
    <property type="entry name" value="tRNA-synt_1c"/>
    <property type="match status" value="1"/>
</dbReference>
<feature type="short sequence motif" description="'KMSKS' region" evidence="7">
    <location>
        <begin position="260"/>
        <end position="264"/>
    </location>
</feature>
<dbReference type="InterPro" id="IPR014729">
    <property type="entry name" value="Rossmann-like_a/b/a_fold"/>
</dbReference>
<comment type="function">
    <text evidence="7">Catalyzes the tRNA-independent activation of glutamate in presence of ATP and the subsequent transfer of glutamate onto a tRNA(Asp). Glutamate is transferred on the 2-amino-5-(4,5-dihydroxy-2-cyclopenten-1-yl) moiety of the queuosine in the wobble position of the QUC anticodon.</text>
</comment>
<dbReference type="Proteomes" id="UP001056201">
    <property type="component" value="Chromosome 2"/>
</dbReference>
<sequence>MGALPGHTGPRREGTGGDSAPYRGRFAPSPTGLLHAGSLVAALASWLDARAHGGQWLVRIEDVDGPRCIAGADQAILGQLQRLGLVSDEPPLWQSQRSDAYAAALARLQSAGTAYPCGCTRKAIEAALAAAGHAPERFGELVYPGTCRDGLHGKPARAWRVRCGTDEAPLHLSWQDRRLGAATQDLTHEVGDIVVRRADGLWAYQLAVVVDDAAQAISDVVRGEDLADNTPRQIHLQRLLGLPTPRYLHTPLVRAADGHKLSKQNGAAPLLLDTPADVRAALQQAAVALGLPPLHAASPEGWLAEATAAWARLVGLA</sequence>
<evidence type="ECO:0000256" key="1">
    <source>
        <dbReference type="ARBA" id="ARBA00022598"/>
    </source>
</evidence>